<dbReference type="AlphaFoldDB" id="A0A5C6C5B1"/>
<protein>
    <submittedName>
        <fullName evidence="2">Uncharacterized protein</fullName>
    </submittedName>
</protein>
<keyword evidence="3" id="KW-1185">Reference proteome</keyword>
<proteinExistence type="predicted"/>
<evidence type="ECO:0000256" key="1">
    <source>
        <dbReference type="SAM" id="MobiDB-lite"/>
    </source>
</evidence>
<evidence type="ECO:0000313" key="3">
    <source>
        <dbReference type="Proteomes" id="UP000319908"/>
    </source>
</evidence>
<comment type="caution">
    <text evidence="2">The sequence shown here is derived from an EMBL/GenBank/DDBJ whole genome shotgun (WGS) entry which is preliminary data.</text>
</comment>
<reference evidence="2 3" key="1">
    <citation type="journal article" date="2020" name="Antonie Van Leeuwenhoek">
        <title>Rhodopirellula heiligendammensis sp. nov., Rhodopirellula pilleata sp. nov., and Rhodopirellula solitaria sp. nov. isolated from natural or artificial marine surfaces in Northern Germany and California, USA, and emended description of the genus Rhodopirellula.</title>
        <authorList>
            <person name="Kallscheuer N."/>
            <person name="Wiegand S."/>
            <person name="Jogler M."/>
            <person name="Boedeker C."/>
            <person name="Peeters S.H."/>
            <person name="Rast P."/>
            <person name="Heuer A."/>
            <person name="Jetten M.S.M."/>
            <person name="Rohde M."/>
            <person name="Jogler C."/>
        </authorList>
    </citation>
    <scope>NUCLEOTIDE SEQUENCE [LARGE SCALE GENOMIC DNA]</scope>
    <source>
        <strain evidence="2 3">Poly21</strain>
    </source>
</reference>
<evidence type="ECO:0000313" key="2">
    <source>
        <dbReference type="EMBL" id="TWU17989.1"/>
    </source>
</evidence>
<dbReference type="RefSeq" id="WP_146404984.1">
    <property type="nucleotide sequence ID" value="NZ_SJPU01000001.1"/>
</dbReference>
<name>A0A5C6C5B1_9BACT</name>
<feature type="compositionally biased region" description="Basic residues" evidence="1">
    <location>
        <begin position="66"/>
        <end position="78"/>
    </location>
</feature>
<sequence length="78" mass="8664">MQRDQITARLTETLSRSPRATSVSVPVEWIRVLIGASEAPENKEHAPWGTPPADPVNVRADDPPKPKRTRRKTAKPAE</sequence>
<dbReference type="Proteomes" id="UP000319908">
    <property type="component" value="Unassembled WGS sequence"/>
</dbReference>
<organism evidence="2 3">
    <name type="scientific">Allorhodopirellula heiligendammensis</name>
    <dbReference type="NCBI Taxonomy" id="2714739"/>
    <lineage>
        <taxon>Bacteria</taxon>
        <taxon>Pseudomonadati</taxon>
        <taxon>Planctomycetota</taxon>
        <taxon>Planctomycetia</taxon>
        <taxon>Pirellulales</taxon>
        <taxon>Pirellulaceae</taxon>
        <taxon>Allorhodopirellula</taxon>
    </lineage>
</organism>
<feature type="region of interest" description="Disordered" evidence="1">
    <location>
        <begin position="1"/>
        <end position="22"/>
    </location>
</feature>
<gene>
    <name evidence="2" type="ORF">Poly21_01420</name>
</gene>
<feature type="region of interest" description="Disordered" evidence="1">
    <location>
        <begin position="37"/>
        <end position="78"/>
    </location>
</feature>
<accession>A0A5C6C5B1</accession>
<dbReference type="EMBL" id="SJPU01000001">
    <property type="protein sequence ID" value="TWU17989.1"/>
    <property type="molecule type" value="Genomic_DNA"/>
</dbReference>